<dbReference type="Gene3D" id="3.30.70.270">
    <property type="match status" value="1"/>
</dbReference>
<dbReference type="PANTHER" id="PTHR37984">
    <property type="entry name" value="PROTEIN CBG26694"/>
    <property type="match status" value="1"/>
</dbReference>
<accession>A0A9W6XPC5</accession>
<dbReference type="Proteomes" id="UP001165121">
    <property type="component" value="Unassembled WGS sequence"/>
</dbReference>
<evidence type="ECO:0000313" key="4">
    <source>
        <dbReference type="Proteomes" id="UP001165121"/>
    </source>
</evidence>
<feature type="region of interest" description="Disordered" evidence="1">
    <location>
        <begin position="122"/>
        <end position="156"/>
    </location>
</feature>
<dbReference type="AlphaFoldDB" id="A0A9W6XPC5"/>
<sequence>MVSIPEAEVARNKDATAAEDVGMGTSPQMTIVQHGNVVAAGSDILAGPWVPEEPTEAPHEVFATGGGILPSRLVAELREQQAERAKVLRGEVRRVIAELRESQYLKQDRRRHREAQVAVEMVHRKEQQRREQAAADTGSEEEPVGEATTAAVTAQPPARPIAALTSAELLLLELQYQQQLPDRQEEKGSLAEMRAERRRVQKIPEQHKYQYEQQGCYKYTELRDDGSGKTLRVVQLRAATAGKPNCLPTALLGLTKTRTQEGRLDTCAQFSVAGIYIKQYGRHLKRNAPVDIEGFGGGTSRVLGVWRFIGTTQYQQRMTVDALLVDDQGDEFVVGDDWMLEKQVNMDFSKRELKYRDTSGQKIILRFTCHGVRTLPQNEERCAIVRLAKTVKLTTNTRNVICAKVDAVDGTIGVFLPKNGGKRHLMMATTVDSVRNGTVRIAVLNAEGRREKLPAREALGKWIPADADMKNVSMNGEFERARVVEWVTQLRKEDAEPLKDEHKLQIGEMELADRDLVLALLRQYSDIVENKEGCPPLSKTGVVHHINTGVAAPIMLRRRRHAVAEHAVIDEEVDTMLRNGVIEEGSGAWGFPVVLVKKKDGSVRFSVDYRALNAVTVNAAYPLPRVDETLEALHGAQRFTSLDLHARNWQLIAEEDKPKTAFTTRRGLFQFNKTPFGLCNTPILERLPQAGLSLKATKCSFATTNMEYLGLDLTPVGIKPADRLIKAVADFLTPQDEAAVRRFVALAGYYRRFMPEFGTKMAPLTTLLQE</sequence>
<dbReference type="InterPro" id="IPR043502">
    <property type="entry name" value="DNA/RNA_pol_sf"/>
</dbReference>
<dbReference type="CDD" id="cd01647">
    <property type="entry name" value="RT_LTR"/>
    <property type="match status" value="1"/>
</dbReference>
<dbReference type="Pfam" id="PF00078">
    <property type="entry name" value="RVT_1"/>
    <property type="match status" value="1"/>
</dbReference>
<feature type="compositionally biased region" description="Basic and acidic residues" evidence="1">
    <location>
        <begin position="122"/>
        <end position="133"/>
    </location>
</feature>
<dbReference type="Gene3D" id="3.10.10.10">
    <property type="entry name" value="HIV Type 1 Reverse Transcriptase, subunit A, domain 1"/>
    <property type="match status" value="1"/>
</dbReference>
<name>A0A9W6XPC5_9STRA</name>
<dbReference type="OrthoDB" id="7553913at2759"/>
<keyword evidence="4" id="KW-1185">Reference proteome</keyword>
<gene>
    <name evidence="3" type="ORF">Pfra01_001418400</name>
</gene>
<proteinExistence type="predicted"/>
<feature type="region of interest" description="Disordered" evidence="1">
    <location>
        <begin position="1"/>
        <end position="21"/>
    </location>
</feature>
<dbReference type="EMBL" id="BSXT01001475">
    <property type="protein sequence ID" value="GMF42816.1"/>
    <property type="molecule type" value="Genomic_DNA"/>
</dbReference>
<dbReference type="InterPro" id="IPR000477">
    <property type="entry name" value="RT_dom"/>
</dbReference>
<comment type="caution">
    <text evidence="3">The sequence shown here is derived from an EMBL/GenBank/DDBJ whole genome shotgun (WGS) entry which is preliminary data.</text>
</comment>
<dbReference type="InterPro" id="IPR050951">
    <property type="entry name" value="Retrovirus_Pol_polyprotein"/>
</dbReference>
<feature type="domain" description="Reverse transcriptase" evidence="2">
    <location>
        <begin position="596"/>
        <end position="684"/>
    </location>
</feature>
<evidence type="ECO:0000256" key="1">
    <source>
        <dbReference type="SAM" id="MobiDB-lite"/>
    </source>
</evidence>
<reference evidence="3" key="1">
    <citation type="submission" date="2023-04" db="EMBL/GenBank/DDBJ databases">
        <title>Phytophthora fragariaefolia NBRC 109709.</title>
        <authorList>
            <person name="Ichikawa N."/>
            <person name="Sato H."/>
            <person name="Tonouchi N."/>
        </authorList>
    </citation>
    <scope>NUCLEOTIDE SEQUENCE</scope>
    <source>
        <strain evidence="3">NBRC 109709</strain>
    </source>
</reference>
<dbReference type="SUPFAM" id="SSF56672">
    <property type="entry name" value="DNA/RNA polymerases"/>
    <property type="match status" value="1"/>
</dbReference>
<organism evidence="3 4">
    <name type="scientific">Phytophthora fragariaefolia</name>
    <dbReference type="NCBI Taxonomy" id="1490495"/>
    <lineage>
        <taxon>Eukaryota</taxon>
        <taxon>Sar</taxon>
        <taxon>Stramenopiles</taxon>
        <taxon>Oomycota</taxon>
        <taxon>Peronosporomycetes</taxon>
        <taxon>Peronosporales</taxon>
        <taxon>Peronosporaceae</taxon>
        <taxon>Phytophthora</taxon>
    </lineage>
</organism>
<evidence type="ECO:0000313" key="3">
    <source>
        <dbReference type="EMBL" id="GMF42816.1"/>
    </source>
</evidence>
<dbReference type="InterPro" id="IPR043128">
    <property type="entry name" value="Rev_trsase/Diguanyl_cyclase"/>
</dbReference>
<evidence type="ECO:0000259" key="2">
    <source>
        <dbReference type="Pfam" id="PF00078"/>
    </source>
</evidence>
<protein>
    <submittedName>
        <fullName evidence="3">Unnamed protein product</fullName>
    </submittedName>
</protein>
<feature type="compositionally biased region" description="Low complexity" evidence="1">
    <location>
        <begin position="147"/>
        <end position="156"/>
    </location>
</feature>
<dbReference type="PANTHER" id="PTHR37984:SF5">
    <property type="entry name" value="PROTEIN NYNRIN-LIKE"/>
    <property type="match status" value="1"/>
</dbReference>